<keyword evidence="2" id="KW-1185">Reference proteome</keyword>
<protein>
    <submittedName>
        <fullName evidence="1">Uncharacterized protein</fullName>
    </submittedName>
</protein>
<reference evidence="1 2" key="1">
    <citation type="submission" date="2021-06" db="EMBL/GenBank/DDBJ databases">
        <title>Caerostris extrusa draft genome.</title>
        <authorList>
            <person name="Kono N."/>
            <person name="Arakawa K."/>
        </authorList>
    </citation>
    <scope>NUCLEOTIDE SEQUENCE [LARGE SCALE GENOMIC DNA]</scope>
</reference>
<comment type="caution">
    <text evidence="1">The sequence shown here is derived from an EMBL/GenBank/DDBJ whole genome shotgun (WGS) entry which is preliminary data.</text>
</comment>
<dbReference type="EMBL" id="BPLR01000791">
    <property type="protein sequence ID" value="GIY97527.1"/>
    <property type="molecule type" value="Genomic_DNA"/>
</dbReference>
<name>A0AAV4XR56_CAEEX</name>
<accession>A0AAV4XR56</accession>
<dbReference type="Proteomes" id="UP001054945">
    <property type="component" value="Unassembled WGS sequence"/>
</dbReference>
<sequence length="108" mass="11931">MLMPCGIAIFLICKESCISEILRPHLETCISISHRHVALYYASLYYPYLSAVNDIGSATDMENIDITDTSCYLVILSSATDMENIDITDTSCYSVTLSSATDIGRDFV</sequence>
<dbReference type="AlphaFoldDB" id="A0AAV4XR56"/>
<proteinExistence type="predicted"/>
<gene>
    <name evidence="1" type="ORF">CEXT_658781</name>
</gene>
<evidence type="ECO:0000313" key="1">
    <source>
        <dbReference type="EMBL" id="GIY97527.1"/>
    </source>
</evidence>
<organism evidence="1 2">
    <name type="scientific">Caerostris extrusa</name>
    <name type="common">Bark spider</name>
    <name type="synonym">Caerostris bankana</name>
    <dbReference type="NCBI Taxonomy" id="172846"/>
    <lineage>
        <taxon>Eukaryota</taxon>
        <taxon>Metazoa</taxon>
        <taxon>Ecdysozoa</taxon>
        <taxon>Arthropoda</taxon>
        <taxon>Chelicerata</taxon>
        <taxon>Arachnida</taxon>
        <taxon>Araneae</taxon>
        <taxon>Araneomorphae</taxon>
        <taxon>Entelegynae</taxon>
        <taxon>Araneoidea</taxon>
        <taxon>Araneidae</taxon>
        <taxon>Caerostris</taxon>
    </lineage>
</organism>
<evidence type="ECO:0000313" key="2">
    <source>
        <dbReference type="Proteomes" id="UP001054945"/>
    </source>
</evidence>